<dbReference type="EMBL" id="CP020814">
    <property type="protein sequence ID" value="ARK31051.1"/>
    <property type="molecule type" value="Genomic_DNA"/>
</dbReference>
<evidence type="ECO:0000256" key="14">
    <source>
        <dbReference type="PROSITE-ProRule" id="PRU01023"/>
    </source>
</evidence>
<dbReference type="CDD" id="cd02440">
    <property type="entry name" value="AdoMet_MTases"/>
    <property type="match status" value="1"/>
</dbReference>
<dbReference type="FunFam" id="3.30.70.1170:FF:000003">
    <property type="entry name" value="16S rRNA (Cytosine(967)-C(5))-methyltransferase RsmB"/>
    <property type="match status" value="1"/>
</dbReference>
<evidence type="ECO:0000256" key="3">
    <source>
        <dbReference type="ARBA" id="ARBA00007494"/>
    </source>
</evidence>
<keyword evidence="7 14" id="KW-0489">Methyltransferase</keyword>
<evidence type="ECO:0000256" key="11">
    <source>
        <dbReference type="ARBA" id="ARBA00030399"/>
    </source>
</evidence>
<dbReference type="InterPro" id="IPR023267">
    <property type="entry name" value="RCMT"/>
</dbReference>
<evidence type="ECO:0000256" key="1">
    <source>
        <dbReference type="ARBA" id="ARBA00002724"/>
    </source>
</evidence>
<evidence type="ECO:0000259" key="15">
    <source>
        <dbReference type="PROSITE" id="PS51686"/>
    </source>
</evidence>
<dbReference type="RefSeq" id="WP_066150353.1">
    <property type="nucleotide sequence ID" value="NZ_CP020814.1"/>
</dbReference>
<evidence type="ECO:0000256" key="2">
    <source>
        <dbReference type="ARBA" id="ARBA00004496"/>
    </source>
</evidence>
<dbReference type="Pfam" id="PF01189">
    <property type="entry name" value="Methyltr_RsmB-F"/>
    <property type="match status" value="1"/>
</dbReference>
<evidence type="ECO:0000256" key="5">
    <source>
        <dbReference type="ARBA" id="ARBA00022490"/>
    </source>
</evidence>
<feature type="domain" description="SAM-dependent MTase RsmB/NOP-type" evidence="15">
    <location>
        <begin position="170"/>
        <end position="448"/>
    </location>
</feature>
<dbReference type="InterPro" id="IPR001678">
    <property type="entry name" value="MeTrfase_RsmB-F_NOP2_dom"/>
</dbReference>
<dbReference type="Proteomes" id="UP000193006">
    <property type="component" value="Chromosome"/>
</dbReference>
<dbReference type="KEGG" id="bkw:BkAM31D_15020"/>
<dbReference type="GO" id="GO:0003723">
    <property type="term" value="F:RNA binding"/>
    <property type="evidence" value="ECO:0007669"/>
    <property type="project" value="UniProtKB-UniRule"/>
</dbReference>
<dbReference type="GO" id="GO:0006355">
    <property type="term" value="P:regulation of DNA-templated transcription"/>
    <property type="evidence" value="ECO:0007669"/>
    <property type="project" value="InterPro"/>
</dbReference>
<evidence type="ECO:0000256" key="8">
    <source>
        <dbReference type="ARBA" id="ARBA00022679"/>
    </source>
</evidence>
<keyword evidence="6" id="KW-0698">rRNA processing</keyword>
<keyword evidence="8 14" id="KW-0808">Transferase</keyword>
<proteinExistence type="inferred from homology"/>
<dbReference type="Gene3D" id="1.10.940.10">
    <property type="entry name" value="NusB-like"/>
    <property type="match status" value="1"/>
</dbReference>
<dbReference type="EC" id="2.1.1.176" evidence="4"/>
<gene>
    <name evidence="16" type="primary">rsmB</name>
    <name evidence="16" type="ORF">BkAM31D_15020</name>
</gene>
<dbReference type="InterPro" id="IPR054728">
    <property type="entry name" value="RsmB-like_ferredoxin"/>
</dbReference>
<dbReference type="AlphaFoldDB" id="A0A1X9MHP0"/>
<evidence type="ECO:0000256" key="9">
    <source>
        <dbReference type="ARBA" id="ARBA00022691"/>
    </source>
</evidence>
<keyword evidence="9 14" id="KW-0949">S-adenosyl-L-methionine</keyword>
<dbReference type="GO" id="GO:0005737">
    <property type="term" value="C:cytoplasm"/>
    <property type="evidence" value="ECO:0007669"/>
    <property type="project" value="UniProtKB-SubCell"/>
</dbReference>
<reference evidence="16 17" key="1">
    <citation type="submission" date="2017-04" db="EMBL/GenBank/DDBJ databases">
        <title>Bacillus krulwichiae AM31D Genome sequencing and assembly.</title>
        <authorList>
            <person name="Krulwich T.A."/>
            <person name="Anastor L."/>
            <person name="Ehrlich R."/>
            <person name="Ehrlich G.D."/>
            <person name="Janto B."/>
        </authorList>
    </citation>
    <scope>NUCLEOTIDE SEQUENCE [LARGE SCALE GENOMIC DNA]</scope>
    <source>
        <strain evidence="16 17">AM31D</strain>
    </source>
</reference>
<comment type="function">
    <text evidence="1">Specifically methylates the cytosine at position 967 (m5C967) of 16S rRNA.</text>
</comment>
<dbReference type="FunFam" id="1.10.940.10:FF:000006">
    <property type="entry name" value="16S rRNA (Cytosine(967)-C(5))-methyltransferase RsmB"/>
    <property type="match status" value="1"/>
</dbReference>
<evidence type="ECO:0000256" key="4">
    <source>
        <dbReference type="ARBA" id="ARBA00012140"/>
    </source>
</evidence>
<dbReference type="Gene3D" id="3.40.50.150">
    <property type="entry name" value="Vaccinia Virus protein VP39"/>
    <property type="match status" value="1"/>
</dbReference>
<dbReference type="PROSITE" id="PS01153">
    <property type="entry name" value="NOL1_NOP2_SUN"/>
    <property type="match status" value="1"/>
</dbReference>
<evidence type="ECO:0000256" key="6">
    <source>
        <dbReference type="ARBA" id="ARBA00022552"/>
    </source>
</evidence>
<keyword evidence="17" id="KW-1185">Reference proteome</keyword>
<feature type="binding site" evidence="14">
    <location>
        <position position="329"/>
    </location>
    <ligand>
        <name>S-adenosyl-L-methionine</name>
        <dbReference type="ChEBI" id="CHEBI:59789"/>
    </ligand>
</feature>
<feature type="binding site" evidence="14">
    <location>
        <position position="310"/>
    </location>
    <ligand>
        <name>S-adenosyl-L-methionine</name>
        <dbReference type="ChEBI" id="CHEBI:59789"/>
    </ligand>
</feature>
<protein>
    <recommendedName>
        <fullName evidence="4">16S rRNA (cytosine(967)-C(5))-methyltransferase</fullName>
        <ecNumber evidence="4">2.1.1.176</ecNumber>
    </recommendedName>
    <alternativeName>
        <fullName evidence="11">16S rRNA m5C967 methyltransferase</fullName>
    </alternativeName>
    <alternativeName>
        <fullName evidence="12">rRNA (cytosine-C(5)-)-methyltransferase RsmB</fullName>
    </alternativeName>
</protein>
<dbReference type="InterPro" id="IPR018314">
    <property type="entry name" value="RsmB/NOL1/NOP2-like_CS"/>
</dbReference>
<dbReference type="NCBIfam" id="TIGR00563">
    <property type="entry name" value="rsmB"/>
    <property type="match status" value="1"/>
</dbReference>
<keyword evidence="5" id="KW-0963">Cytoplasm</keyword>
<evidence type="ECO:0000256" key="13">
    <source>
        <dbReference type="ARBA" id="ARBA00047283"/>
    </source>
</evidence>
<dbReference type="Pfam" id="PF22458">
    <property type="entry name" value="RsmF-B_ferredox"/>
    <property type="match status" value="1"/>
</dbReference>
<evidence type="ECO:0000256" key="12">
    <source>
        <dbReference type="ARBA" id="ARBA00031088"/>
    </source>
</evidence>
<dbReference type="GO" id="GO:0008649">
    <property type="term" value="F:rRNA methyltransferase activity"/>
    <property type="evidence" value="ECO:0007669"/>
    <property type="project" value="InterPro"/>
</dbReference>
<dbReference type="Pfam" id="PF01029">
    <property type="entry name" value="NusB"/>
    <property type="match status" value="1"/>
</dbReference>
<dbReference type="PANTHER" id="PTHR22807">
    <property type="entry name" value="NOP2 YEAST -RELATED NOL1/NOP2/FMU SUN DOMAIN-CONTAINING"/>
    <property type="match status" value="1"/>
</dbReference>
<dbReference type="InterPro" id="IPR035926">
    <property type="entry name" value="NusB-like_sf"/>
</dbReference>
<dbReference type="Gene3D" id="3.30.70.1170">
    <property type="entry name" value="Sun protein, domain 3"/>
    <property type="match status" value="1"/>
</dbReference>
<dbReference type="PANTHER" id="PTHR22807:SF53">
    <property type="entry name" value="RIBOSOMAL RNA SMALL SUBUNIT METHYLTRANSFERASE B-RELATED"/>
    <property type="match status" value="1"/>
</dbReference>
<feature type="binding site" evidence="14">
    <location>
        <begin position="259"/>
        <end position="265"/>
    </location>
    <ligand>
        <name>S-adenosyl-L-methionine</name>
        <dbReference type="ChEBI" id="CHEBI:59789"/>
    </ligand>
</feature>
<dbReference type="PROSITE" id="PS51686">
    <property type="entry name" value="SAM_MT_RSMB_NOP"/>
    <property type="match status" value="1"/>
</dbReference>
<evidence type="ECO:0000256" key="7">
    <source>
        <dbReference type="ARBA" id="ARBA00022603"/>
    </source>
</evidence>
<evidence type="ECO:0000313" key="16">
    <source>
        <dbReference type="EMBL" id="ARK31051.1"/>
    </source>
</evidence>
<feature type="active site" description="Nucleophile" evidence="14">
    <location>
        <position position="382"/>
    </location>
</feature>
<evidence type="ECO:0000256" key="10">
    <source>
        <dbReference type="ARBA" id="ARBA00022884"/>
    </source>
</evidence>
<comment type="subcellular location">
    <subcellularLocation>
        <location evidence="2">Cytoplasm</location>
    </subcellularLocation>
</comment>
<name>A0A1X9MHP0_9BACI</name>
<dbReference type="SUPFAM" id="SSF48013">
    <property type="entry name" value="NusB-like"/>
    <property type="match status" value="1"/>
</dbReference>
<dbReference type="FunFam" id="3.40.50.150:FF:000022">
    <property type="entry name" value="Ribosomal RNA small subunit methyltransferase B"/>
    <property type="match status" value="1"/>
</dbReference>
<sequence>MSKPVREVALEVLLQIEKHQAYSNLLLNQTVKRANLDPRDVGLLTEIVYGTIQRRDTLDYYLNYFVKKGVHSLNDWVRVLLRLSVYQLVYLDRIPERAIVHEAVTIAKKRGHKGISGMVNGVLRSLIRQGVPTIDKGQSSIEQIAIETSFPIWLVQRWVEQYGTEITKEMCESSLIPPHVTVRVNQVKSTVEQALERLQVEGVQARFGELSEDALIIEKGNVFQTSAYLEGIVTAQDESSMLVGRALGVKEGMEVLDTCAAPGGKSTHIAEQMNDRGEVFSFDLHEHKVKLIREQANRLGLTSIKAEATDARKLKMHMNGKQFDRVLIDAPCSGFGVIRRKPDIKWSKQLKDVEAIKEIQSSILNEVAPLLKTGGTLVYSTCTVDKDENEKVVQSFLDRHPDFQLDKTLIERLPEKAKSSKHYKDGMITILPQDFHTDGFFIASLIKN</sequence>
<feature type="binding site" evidence="14">
    <location>
        <position position="283"/>
    </location>
    <ligand>
        <name>S-adenosyl-L-methionine</name>
        <dbReference type="ChEBI" id="CHEBI:59789"/>
    </ligand>
</feature>
<evidence type="ECO:0000313" key="17">
    <source>
        <dbReference type="Proteomes" id="UP000193006"/>
    </source>
</evidence>
<dbReference type="InterPro" id="IPR049560">
    <property type="entry name" value="MeTrfase_RsmB-F_NOP2_cat"/>
</dbReference>
<accession>A0A1X9MHP0</accession>
<dbReference type="InterPro" id="IPR006027">
    <property type="entry name" value="NusB_RsmB_TIM44"/>
</dbReference>
<dbReference type="STRING" id="199441.BkAM31D_15020"/>
<dbReference type="NCBIfam" id="NF011494">
    <property type="entry name" value="PRK14902.1"/>
    <property type="match status" value="1"/>
</dbReference>
<keyword evidence="10 14" id="KW-0694">RNA-binding</keyword>
<dbReference type="InterPro" id="IPR004573">
    <property type="entry name" value="rRNA_ssu_MeTfrase_B"/>
</dbReference>
<comment type="catalytic activity">
    <reaction evidence="13">
        <text>cytidine(967) in 16S rRNA + S-adenosyl-L-methionine = 5-methylcytidine(967) in 16S rRNA + S-adenosyl-L-homocysteine + H(+)</text>
        <dbReference type="Rhea" id="RHEA:42748"/>
        <dbReference type="Rhea" id="RHEA-COMP:10219"/>
        <dbReference type="Rhea" id="RHEA-COMP:10220"/>
        <dbReference type="ChEBI" id="CHEBI:15378"/>
        <dbReference type="ChEBI" id="CHEBI:57856"/>
        <dbReference type="ChEBI" id="CHEBI:59789"/>
        <dbReference type="ChEBI" id="CHEBI:74483"/>
        <dbReference type="ChEBI" id="CHEBI:82748"/>
        <dbReference type="EC" id="2.1.1.176"/>
    </reaction>
</comment>
<comment type="similarity">
    <text evidence="3 14">Belongs to the class I-like SAM-binding methyltransferase superfamily. RsmB/NOP family.</text>
</comment>
<dbReference type="InterPro" id="IPR029063">
    <property type="entry name" value="SAM-dependent_MTases_sf"/>
</dbReference>
<dbReference type="PRINTS" id="PR02008">
    <property type="entry name" value="RCMTFAMILY"/>
</dbReference>
<organism evidence="16 17">
    <name type="scientific">Halalkalibacter krulwichiae</name>
    <dbReference type="NCBI Taxonomy" id="199441"/>
    <lineage>
        <taxon>Bacteria</taxon>
        <taxon>Bacillati</taxon>
        <taxon>Bacillota</taxon>
        <taxon>Bacilli</taxon>
        <taxon>Bacillales</taxon>
        <taxon>Bacillaceae</taxon>
        <taxon>Halalkalibacter</taxon>
    </lineage>
</organism>
<dbReference type="SUPFAM" id="SSF53335">
    <property type="entry name" value="S-adenosyl-L-methionine-dependent methyltransferases"/>
    <property type="match status" value="1"/>
</dbReference>